<feature type="compositionally biased region" description="Acidic residues" evidence="1">
    <location>
        <begin position="143"/>
        <end position="161"/>
    </location>
</feature>
<feature type="signal peptide" evidence="2">
    <location>
        <begin position="1"/>
        <end position="24"/>
    </location>
</feature>
<keyword evidence="3" id="KW-1185">Reference proteome</keyword>
<accession>A0ABM4AWB3</accession>
<organism evidence="3 4">
    <name type="scientific">Vanessa tameamea</name>
    <name type="common">Kamehameha butterfly</name>
    <dbReference type="NCBI Taxonomy" id="334116"/>
    <lineage>
        <taxon>Eukaryota</taxon>
        <taxon>Metazoa</taxon>
        <taxon>Ecdysozoa</taxon>
        <taxon>Arthropoda</taxon>
        <taxon>Hexapoda</taxon>
        <taxon>Insecta</taxon>
        <taxon>Pterygota</taxon>
        <taxon>Neoptera</taxon>
        <taxon>Endopterygota</taxon>
        <taxon>Lepidoptera</taxon>
        <taxon>Glossata</taxon>
        <taxon>Ditrysia</taxon>
        <taxon>Papilionoidea</taxon>
        <taxon>Nymphalidae</taxon>
        <taxon>Nymphalinae</taxon>
        <taxon>Vanessa</taxon>
    </lineage>
</organism>
<feature type="chain" id="PRO_5045314269" evidence="2">
    <location>
        <begin position="25"/>
        <end position="187"/>
    </location>
</feature>
<dbReference type="GeneID" id="135194250"/>
<evidence type="ECO:0000256" key="2">
    <source>
        <dbReference type="SAM" id="SignalP"/>
    </source>
</evidence>
<evidence type="ECO:0000256" key="1">
    <source>
        <dbReference type="SAM" id="MobiDB-lite"/>
    </source>
</evidence>
<sequence>MTRTMAVFICFLLTQILVVLETEAWLNNPGKIRCQSFSGPALRTVSQSWSQPPFLNFKSFLNAYNNEPPLKPCIGAIYIPEPFQVTEKSSVILHKQCGGHADTDDDEEDTEHNFYYNPLESSEEYSSNECEVNYKEITFREDTCEEEDNSDEDEDDTVNDEEEINEEITQNYSIPDDCDHLIVTLLL</sequence>
<dbReference type="RefSeq" id="XP_064075605.1">
    <property type="nucleotide sequence ID" value="XM_064219535.1"/>
</dbReference>
<evidence type="ECO:0000313" key="3">
    <source>
        <dbReference type="Proteomes" id="UP001652626"/>
    </source>
</evidence>
<dbReference type="Proteomes" id="UP001652626">
    <property type="component" value="Chromosome 28"/>
</dbReference>
<gene>
    <name evidence="4" type="primary">LOC135194250</name>
</gene>
<proteinExistence type="predicted"/>
<protein>
    <submittedName>
        <fullName evidence="4">Uncharacterized protein LOC135194250</fullName>
    </submittedName>
</protein>
<evidence type="ECO:0000313" key="4">
    <source>
        <dbReference type="RefSeq" id="XP_064075605.1"/>
    </source>
</evidence>
<reference evidence="4" key="1">
    <citation type="submission" date="2025-08" db="UniProtKB">
        <authorList>
            <consortium name="RefSeq"/>
        </authorList>
    </citation>
    <scope>IDENTIFICATION</scope>
    <source>
        <tissue evidence="4">Whole body</tissue>
    </source>
</reference>
<keyword evidence="2" id="KW-0732">Signal</keyword>
<feature type="region of interest" description="Disordered" evidence="1">
    <location>
        <begin position="141"/>
        <end position="161"/>
    </location>
</feature>
<name>A0ABM4AWB3_VANTA</name>